<dbReference type="EMBL" id="LATX01002523">
    <property type="protein sequence ID" value="KTB27679.1"/>
    <property type="molecule type" value="Genomic_DNA"/>
</dbReference>
<dbReference type="AlphaFoldDB" id="A0A0W0EUC0"/>
<feature type="compositionally biased region" description="Basic and acidic residues" evidence="1">
    <location>
        <begin position="184"/>
        <end position="194"/>
    </location>
</feature>
<comment type="caution">
    <text evidence="2">The sequence shown here is derived from an EMBL/GenBank/DDBJ whole genome shotgun (WGS) entry which is preliminary data.</text>
</comment>
<proteinExistence type="predicted"/>
<protein>
    <submittedName>
        <fullName evidence="2">Uncharacterized protein</fullName>
    </submittedName>
</protein>
<feature type="region of interest" description="Disordered" evidence="1">
    <location>
        <begin position="184"/>
        <end position="206"/>
    </location>
</feature>
<organism evidence="2 3">
    <name type="scientific">Moniliophthora roreri</name>
    <name type="common">Frosty pod rot fungus</name>
    <name type="synonym">Monilia roreri</name>
    <dbReference type="NCBI Taxonomy" id="221103"/>
    <lineage>
        <taxon>Eukaryota</taxon>
        <taxon>Fungi</taxon>
        <taxon>Dikarya</taxon>
        <taxon>Basidiomycota</taxon>
        <taxon>Agaricomycotina</taxon>
        <taxon>Agaricomycetes</taxon>
        <taxon>Agaricomycetidae</taxon>
        <taxon>Agaricales</taxon>
        <taxon>Marasmiineae</taxon>
        <taxon>Marasmiaceae</taxon>
        <taxon>Moniliophthora</taxon>
    </lineage>
</organism>
<accession>A0A0W0EUC0</accession>
<evidence type="ECO:0000313" key="3">
    <source>
        <dbReference type="Proteomes" id="UP000054988"/>
    </source>
</evidence>
<sequence>MAPSTSRYKRPCWATRSKQHNFSSHPFSISLSIRLGNLLFSVFTLQGITIAAITIDLAELKKTLSNAHKFLPEKALLGIVVDNFCCEAFNSLAGLSDDNMLAVSKNCELVELCIAMFKEVTNSSVQSVIDDQVCKSVSDNVLYIEQLADGTCKPDKSAPAEPAVCPIKAKCLTKAEVEDFLTDNKKSSEEEPALHTRSHRKGKEKAPAKTEKHICSLFAELLFYPKSHVGYQVKDPKDNVEPSTLCHLQWWTWTQLWLTLLRESFTVNTKFKFELEGLDS</sequence>
<evidence type="ECO:0000313" key="2">
    <source>
        <dbReference type="EMBL" id="KTB27679.1"/>
    </source>
</evidence>
<evidence type="ECO:0000256" key="1">
    <source>
        <dbReference type="SAM" id="MobiDB-lite"/>
    </source>
</evidence>
<name>A0A0W0EUC0_MONRR</name>
<reference evidence="2 3" key="1">
    <citation type="submission" date="2015-12" db="EMBL/GenBank/DDBJ databases">
        <title>Draft genome sequence of Moniliophthora roreri, the causal agent of frosty pod rot of cacao.</title>
        <authorList>
            <person name="Aime M.C."/>
            <person name="Diaz-Valderrama J.R."/>
            <person name="Kijpornyongpan T."/>
            <person name="Phillips-Mora W."/>
        </authorList>
    </citation>
    <scope>NUCLEOTIDE SEQUENCE [LARGE SCALE GENOMIC DNA]</scope>
    <source>
        <strain evidence="2 3">MCA 2952</strain>
    </source>
</reference>
<dbReference type="Proteomes" id="UP000054988">
    <property type="component" value="Unassembled WGS sequence"/>
</dbReference>
<gene>
    <name evidence="2" type="ORF">WG66_19743</name>
</gene>